<protein>
    <recommendedName>
        <fullName evidence="3">ABC transporter domain-containing protein</fullName>
    </recommendedName>
</protein>
<dbReference type="GO" id="GO:0016887">
    <property type="term" value="F:ATP hydrolysis activity"/>
    <property type="evidence" value="ECO:0007669"/>
    <property type="project" value="InterPro"/>
</dbReference>
<dbReference type="GO" id="GO:0005524">
    <property type="term" value="F:ATP binding"/>
    <property type="evidence" value="ECO:0007669"/>
    <property type="project" value="UniProtKB-KW"/>
</dbReference>
<dbReference type="InterPro" id="IPR027417">
    <property type="entry name" value="P-loop_NTPase"/>
</dbReference>
<sequence length="296" mass="32767">MDQPAVELRDLTFTYPTIDGQPRPGDQPIVRQLSLQLPRGSCTLLLGANGAGKTTLLRVLAGKHMVDRAALQVMGEPPFHATHLTTSNRLSYIGGNWDQDVAFAGYSQPLRADISAGAMLENVRGVGAARRAMLLEVMDINPAWRMHLVSDGQRRRVQIAMGLLHPFEVLLLDEVTVDLDVLARSSLMAFLRRECRERQATVVYATHIFDGLDNWPTHILFLSQGQAKVFEQVENIAELKSLRLMTWVVSILRAEKTAAAASLSEGEGWDTRRAAAPKQSTWNNGYIAGRLNSSIR</sequence>
<dbReference type="SMART" id="SM00382">
    <property type="entry name" value="AAA"/>
    <property type="match status" value="1"/>
</dbReference>
<dbReference type="InterPro" id="IPR003593">
    <property type="entry name" value="AAA+_ATPase"/>
</dbReference>
<accession>A0A1D1ZVM2</accession>
<dbReference type="Pfam" id="PF00005">
    <property type="entry name" value="ABC_tran"/>
    <property type="match status" value="1"/>
</dbReference>
<keyword evidence="2" id="KW-0067">ATP-binding</keyword>
<dbReference type="InterPro" id="IPR003439">
    <property type="entry name" value="ABC_transporter-like_ATP-bd"/>
</dbReference>
<organism evidence="4">
    <name type="scientific">Auxenochlorella protothecoides</name>
    <name type="common">Green microalga</name>
    <name type="synonym">Chlorella protothecoides</name>
    <dbReference type="NCBI Taxonomy" id="3075"/>
    <lineage>
        <taxon>Eukaryota</taxon>
        <taxon>Viridiplantae</taxon>
        <taxon>Chlorophyta</taxon>
        <taxon>core chlorophytes</taxon>
        <taxon>Trebouxiophyceae</taxon>
        <taxon>Chlorellales</taxon>
        <taxon>Chlorellaceae</taxon>
        <taxon>Auxenochlorella</taxon>
    </lineage>
</organism>
<keyword evidence="1" id="KW-0547">Nucleotide-binding</keyword>
<dbReference type="PANTHER" id="PTHR43158">
    <property type="entry name" value="SKFA PEPTIDE EXPORT ATP-BINDING PROTEIN SKFE"/>
    <property type="match status" value="1"/>
</dbReference>
<dbReference type="SUPFAM" id="SSF52540">
    <property type="entry name" value="P-loop containing nucleoside triphosphate hydrolases"/>
    <property type="match status" value="1"/>
</dbReference>
<dbReference type="Gene3D" id="3.40.50.300">
    <property type="entry name" value="P-loop containing nucleotide triphosphate hydrolases"/>
    <property type="match status" value="1"/>
</dbReference>
<dbReference type="EMBL" id="GDKF01007643">
    <property type="protein sequence ID" value="JAT70979.1"/>
    <property type="molecule type" value="Transcribed_RNA"/>
</dbReference>
<evidence type="ECO:0000313" key="4">
    <source>
        <dbReference type="EMBL" id="JAT70979.1"/>
    </source>
</evidence>
<reference evidence="4" key="1">
    <citation type="submission" date="2015-08" db="EMBL/GenBank/DDBJ databases">
        <authorList>
            <person name="Babu N.S."/>
            <person name="Beckwith C.J."/>
            <person name="Beseler K.G."/>
            <person name="Brison A."/>
            <person name="Carone J.V."/>
            <person name="Caskin T.P."/>
            <person name="Diamond M."/>
            <person name="Durham M.E."/>
            <person name="Foxe J.M."/>
            <person name="Go M."/>
            <person name="Henderson B.A."/>
            <person name="Jones I.B."/>
            <person name="McGettigan J.A."/>
            <person name="Micheletti S.J."/>
            <person name="Nasrallah M.E."/>
            <person name="Ortiz D."/>
            <person name="Piller C.R."/>
            <person name="Privatt S.R."/>
            <person name="Schneider S.L."/>
            <person name="Sharp S."/>
            <person name="Smith T.C."/>
            <person name="Stanton J.D."/>
            <person name="Ullery H.E."/>
            <person name="Wilson R.J."/>
            <person name="Serrano M.G."/>
            <person name="Buck G."/>
            <person name="Lee V."/>
            <person name="Wang Y."/>
            <person name="Carvalho R."/>
            <person name="Voegtly L."/>
            <person name="Shi R."/>
            <person name="Duckworth R."/>
            <person name="Johnson A."/>
            <person name="Loviza R."/>
            <person name="Walstead R."/>
            <person name="Shah Z."/>
            <person name="Kiflezghi M."/>
            <person name="Wade K."/>
            <person name="Ball S.L."/>
            <person name="Bradley K.W."/>
            <person name="Asai D.J."/>
            <person name="Bowman C.A."/>
            <person name="Russell D.A."/>
            <person name="Pope W.H."/>
            <person name="Jacobs-Sera D."/>
            <person name="Hendrix R.W."/>
            <person name="Hatfull G.F."/>
        </authorList>
    </citation>
    <scope>NUCLEOTIDE SEQUENCE</scope>
</reference>
<dbReference type="PANTHER" id="PTHR43158:SF2">
    <property type="entry name" value="SKFA PEPTIDE EXPORT ATP-BINDING PROTEIN SKFE"/>
    <property type="match status" value="1"/>
</dbReference>
<name>A0A1D1ZVM2_AUXPR</name>
<proteinExistence type="predicted"/>
<dbReference type="PROSITE" id="PS50893">
    <property type="entry name" value="ABC_TRANSPORTER_2"/>
    <property type="match status" value="1"/>
</dbReference>
<dbReference type="AlphaFoldDB" id="A0A1D1ZVM2"/>
<evidence type="ECO:0000256" key="2">
    <source>
        <dbReference type="ARBA" id="ARBA00022840"/>
    </source>
</evidence>
<evidence type="ECO:0000256" key="1">
    <source>
        <dbReference type="ARBA" id="ARBA00022741"/>
    </source>
</evidence>
<evidence type="ECO:0000259" key="3">
    <source>
        <dbReference type="PROSITE" id="PS50893"/>
    </source>
</evidence>
<gene>
    <name evidence="4" type="ORF">g.18701</name>
</gene>
<feature type="domain" description="ABC transporter" evidence="3">
    <location>
        <begin position="6"/>
        <end position="249"/>
    </location>
</feature>